<dbReference type="GO" id="GO:0006511">
    <property type="term" value="P:ubiquitin-dependent protein catabolic process"/>
    <property type="evidence" value="ECO:0007669"/>
    <property type="project" value="TreeGrafter"/>
</dbReference>
<evidence type="ECO:0000313" key="3">
    <source>
        <dbReference type="Proteomes" id="UP000694555"/>
    </source>
</evidence>
<dbReference type="AlphaFoldDB" id="A0A8B9Z2R0"/>
<sequence>MAEQQPAADSPDKFSIVIKTLFGKTFAVPVSLDDSVGEVKDKLIAQDSSLSHERGRLIYHSRDMEDNLTLRHYEITPMSSLYYIQRRKCRVGQRRWVRILLEEGPWQGPQAGASTGRREGHTCTGMWEEGEGPGMHLYRRKAGGRGRTLLLEAEQEICSLHGSREGWGSGGWDRVLSPFWDRQLGRIPGARQLGASGHKLAGRGFTTLFGKTFAVPVSLDDSVGEVKDKLIAQDSSLSHERGRLIYHSRDMEDNLTLRHYEITPMSSLYYIQRRKCRVGQRRWVRILLEV</sequence>
<feature type="domain" description="Ubiquitin-like" evidence="1">
    <location>
        <begin position="210"/>
        <end position="275"/>
    </location>
</feature>
<dbReference type="InterPro" id="IPR029071">
    <property type="entry name" value="Ubiquitin-like_domsf"/>
</dbReference>
<name>A0A8B9Z2R0_9AVES</name>
<dbReference type="PANTHER" id="PTHR10677:SF3">
    <property type="entry name" value="FI07626P-RELATED"/>
    <property type="match status" value="1"/>
</dbReference>
<proteinExistence type="predicted"/>
<dbReference type="Proteomes" id="UP000694555">
    <property type="component" value="Unplaced"/>
</dbReference>
<dbReference type="GO" id="GO:0005829">
    <property type="term" value="C:cytosol"/>
    <property type="evidence" value="ECO:0007669"/>
    <property type="project" value="TreeGrafter"/>
</dbReference>
<organism evidence="2 3">
    <name type="scientific">Buteo japonicus</name>
    <dbReference type="NCBI Taxonomy" id="224669"/>
    <lineage>
        <taxon>Eukaryota</taxon>
        <taxon>Metazoa</taxon>
        <taxon>Chordata</taxon>
        <taxon>Craniata</taxon>
        <taxon>Vertebrata</taxon>
        <taxon>Euteleostomi</taxon>
        <taxon>Archelosauria</taxon>
        <taxon>Archosauria</taxon>
        <taxon>Dinosauria</taxon>
        <taxon>Saurischia</taxon>
        <taxon>Theropoda</taxon>
        <taxon>Coelurosauria</taxon>
        <taxon>Aves</taxon>
        <taxon>Neognathae</taxon>
        <taxon>Neoaves</taxon>
        <taxon>Telluraves</taxon>
        <taxon>Accipitrimorphae</taxon>
        <taxon>Accipitriformes</taxon>
        <taxon>Accipitridae</taxon>
        <taxon>Accipitrinae</taxon>
        <taxon>Buteo</taxon>
    </lineage>
</organism>
<dbReference type="InterPro" id="IPR000626">
    <property type="entry name" value="Ubiquitin-like_dom"/>
</dbReference>
<dbReference type="SMART" id="SM00213">
    <property type="entry name" value="UBQ"/>
    <property type="match status" value="2"/>
</dbReference>
<accession>A0A8B9Z2R0</accession>
<dbReference type="SUPFAM" id="SSF54236">
    <property type="entry name" value="Ubiquitin-like"/>
    <property type="match status" value="2"/>
</dbReference>
<evidence type="ECO:0000313" key="2">
    <source>
        <dbReference type="Ensembl" id="ENSBJAP00000001119.1"/>
    </source>
</evidence>
<reference evidence="2" key="2">
    <citation type="submission" date="2025-09" db="UniProtKB">
        <authorList>
            <consortium name="Ensembl"/>
        </authorList>
    </citation>
    <scope>IDENTIFICATION</scope>
</reference>
<keyword evidence="3" id="KW-1185">Reference proteome</keyword>
<protein>
    <recommendedName>
        <fullName evidence="1">Ubiquitin-like domain-containing protein</fullName>
    </recommendedName>
</protein>
<dbReference type="PANTHER" id="PTHR10677">
    <property type="entry name" value="UBIQUILIN"/>
    <property type="match status" value="1"/>
</dbReference>
<dbReference type="Gene3D" id="3.10.20.90">
    <property type="entry name" value="Phosphatidylinositol 3-kinase Catalytic Subunit, Chain A, domain 1"/>
    <property type="match status" value="2"/>
</dbReference>
<dbReference type="PROSITE" id="PS50053">
    <property type="entry name" value="UBIQUITIN_2"/>
    <property type="match status" value="2"/>
</dbReference>
<dbReference type="Ensembl" id="ENSBJAT00000001146.1">
    <property type="protein sequence ID" value="ENSBJAP00000001119.1"/>
    <property type="gene ID" value="ENSBJAG00000000853.1"/>
</dbReference>
<evidence type="ECO:0000259" key="1">
    <source>
        <dbReference type="PROSITE" id="PS50053"/>
    </source>
</evidence>
<reference evidence="2" key="1">
    <citation type="submission" date="2025-08" db="UniProtKB">
        <authorList>
            <consortium name="Ensembl"/>
        </authorList>
    </citation>
    <scope>IDENTIFICATION</scope>
</reference>
<feature type="domain" description="Ubiquitin-like" evidence="1">
    <location>
        <begin position="14"/>
        <end position="88"/>
    </location>
</feature>
<dbReference type="CDD" id="cd17039">
    <property type="entry name" value="Ubl_ubiquitin_like"/>
    <property type="match status" value="2"/>
</dbReference>
<dbReference type="GO" id="GO:0031593">
    <property type="term" value="F:polyubiquitin modification-dependent protein binding"/>
    <property type="evidence" value="ECO:0007669"/>
    <property type="project" value="TreeGrafter"/>
</dbReference>
<dbReference type="Pfam" id="PF00240">
    <property type="entry name" value="ubiquitin"/>
    <property type="match status" value="2"/>
</dbReference>
<dbReference type="InterPro" id="IPR015496">
    <property type="entry name" value="Ubiquilin"/>
</dbReference>